<proteinExistence type="predicted"/>
<dbReference type="RefSeq" id="WP_171579233.1">
    <property type="nucleotide sequence ID" value="NZ_JAAVLX010000003.1"/>
</dbReference>
<gene>
    <name evidence="1" type="ORF">HCN58_10315</name>
</gene>
<accession>A0A7Y4LVT4</accession>
<reference evidence="1 2" key="1">
    <citation type="submission" date="2020-03" db="EMBL/GenBank/DDBJ databases">
        <title>Bradyrhizobium diversity isolated from nodules of Indigofera sp.</title>
        <authorList>
            <person name="Klepa M."/>
            <person name="Helene L."/>
            <person name="Hungria M."/>
        </authorList>
    </citation>
    <scope>NUCLEOTIDE SEQUENCE [LARGE SCALE GENOMIC DNA]</scope>
    <source>
        <strain evidence="1 2">WSM 1791</strain>
    </source>
</reference>
<dbReference type="EMBL" id="JAAVLX010000003">
    <property type="protein sequence ID" value="NOJ39990.1"/>
    <property type="molecule type" value="Genomic_DNA"/>
</dbReference>
<protein>
    <submittedName>
        <fullName evidence="1">Uncharacterized protein</fullName>
    </submittedName>
</protein>
<name>A0A7Y4LVT4_9BRAD</name>
<evidence type="ECO:0000313" key="2">
    <source>
        <dbReference type="Proteomes" id="UP000544122"/>
    </source>
</evidence>
<organism evidence="1 2">
    <name type="scientific">Bradyrhizobium australiense</name>
    <dbReference type="NCBI Taxonomy" id="2721161"/>
    <lineage>
        <taxon>Bacteria</taxon>
        <taxon>Pseudomonadati</taxon>
        <taxon>Pseudomonadota</taxon>
        <taxon>Alphaproteobacteria</taxon>
        <taxon>Hyphomicrobiales</taxon>
        <taxon>Nitrobacteraceae</taxon>
        <taxon>Bradyrhizobium</taxon>
    </lineage>
</organism>
<dbReference type="AlphaFoldDB" id="A0A7Y4LVT4"/>
<sequence>MDDQVSPSENVWAGCPVNGSLIQFVLSLAQFQTDGEGAVLCSRLIDPRKVLTFAG</sequence>
<comment type="caution">
    <text evidence="1">The sequence shown here is derived from an EMBL/GenBank/DDBJ whole genome shotgun (WGS) entry which is preliminary data.</text>
</comment>
<evidence type="ECO:0000313" key="1">
    <source>
        <dbReference type="EMBL" id="NOJ39990.1"/>
    </source>
</evidence>
<dbReference type="Proteomes" id="UP000544122">
    <property type="component" value="Unassembled WGS sequence"/>
</dbReference>
<keyword evidence="2" id="KW-1185">Reference proteome</keyword>